<dbReference type="SMART" id="SM00331">
    <property type="entry name" value="PP2C_SIG"/>
    <property type="match status" value="1"/>
</dbReference>
<dbReference type="Proteomes" id="UP001240984">
    <property type="component" value="Unassembled WGS sequence"/>
</dbReference>
<dbReference type="RefSeq" id="WP_306831009.1">
    <property type="nucleotide sequence ID" value="NZ_JAUSRA010000001.1"/>
</dbReference>
<dbReference type="InterPro" id="IPR052016">
    <property type="entry name" value="Bact_Sigma-Reg"/>
</dbReference>
<dbReference type="SUPFAM" id="SSF55781">
    <property type="entry name" value="GAF domain-like"/>
    <property type="match status" value="1"/>
</dbReference>
<keyword evidence="1" id="KW-0378">Hydrolase</keyword>
<dbReference type="PANTHER" id="PTHR43156">
    <property type="entry name" value="STAGE II SPORULATION PROTEIN E-RELATED"/>
    <property type="match status" value="1"/>
</dbReference>
<feature type="domain" description="PPM-type phosphatase" evidence="2">
    <location>
        <begin position="293"/>
        <end position="518"/>
    </location>
</feature>
<evidence type="ECO:0000259" key="2">
    <source>
        <dbReference type="PROSITE" id="PS51746"/>
    </source>
</evidence>
<reference evidence="3 4" key="1">
    <citation type="submission" date="2023-07" db="EMBL/GenBank/DDBJ databases">
        <title>Sequencing the genomes of 1000 actinobacteria strains.</title>
        <authorList>
            <person name="Klenk H.-P."/>
        </authorList>
    </citation>
    <scope>NUCLEOTIDE SEQUENCE [LARGE SCALE GENOMIC DNA]</scope>
    <source>
        <strain evidence="3 4">DSM 44710</strain>
    </source>
</reference>
<accession>A0ABT9MV35</accession>
<dbReference type="PROSITE" id="PS51746">
    <property type="entry name" value="PPM_2"/>
    <property type="match status" value="1"/>
</dbReference>
<organism evidence="3 4">
    <name type="scientific">Catenuloplanes nepalensis</name>
    <dbReference type="NCBI Taxonomy" id="587533"/>
    <lineage>
        <taxon>Bacteria</taxon>
        <taxon>Bacillati</taxon>
        <taxon>Actinomycetota</taxon>
        <taxon>Actinomycetes</taxon>
        <taxon>Micromonosporales</taxon>
        <taxon>Micromonosporaceae</taxon>
        <taxon>Catenuloplanes</taxon>
    </lineage>
</organism>
<comment type="caution">
    <text evidence="3">The sequence shown here is derived from an EMBL/GenBank/DDBJ whole genome shotgun (WGS) entry which is preliminary data.</text>
</comment>
<dbReference type="InterPro" id="IPR001932">
    <property type="entry name" value="PPM-type_phosphatase-like_dom"/>
</dbReference>
<dbReference type="EMBL" id="JAUSRA010000001">
    <property type="protein sequence ID" value="MDP9795307.1"/>
    <property type="molecule type" value="Genomic_DNA"/>
</dbReference>
<evidence type="ECO:0000313" key="4">
    <source>
        <dbReference type="Proteomes" id="UP001240984"/>
    </source>
</evidence>
<dbReference type="SMART" id="SM00065">
    <property type="entry name" value="GAF"/>
    <property type="match status" value="1"/>
</dbReference>
<evidence type="ECO:0000313" key="3">
    <source>
        <dbReference type="EMBL" id="MDP9795307.1"/>
    </source>
</evidence>
<protein>
    <submittedName>
        <fullName evidence="3">Serine phosphatase RsbU (Regulator of sigma subunit)</fullName>
    </submittedName>
</protein>
<dbReference type="InterPro" id="IPR003018">
    <property type="entry name" value="GAF"/>
</dbReference>
<name>A0ABT9MV35_9ACTN</name>
<dbReference type="PANTHER" id="PTHR43156:SF2">
    <property type="entry name" value="STAGE II SPORULATION PROTEIN E"/>
    <property type="match status" value="1"/>
</dbReference>
<sequence length="537" mass="57159">MTGIRNVSTPQPTHLLHAVLDATAEAVLLCDDQGGVLFANAAANRLMPGLITIREITDDPDSFERELHGRPLRGHRQSLDDTHDVWTVHDCTDEVARVAAIALERERTAFLVEASRRLSASLHRGRCVRTTVELAAAHLADAAVVVLPPSRHRVEWVRAVAGSRHETGVMAERDADGVPGLSEALAGFPPVPSRWLDQTQVPASLLPAGFGEIGALLVTPLPGNGVPAGALILARRAPGAFSDAEEMQARIFAARAGGAISAAVLYQEQVDTTAILQADLLPPELPRIEGLELAGAYRPAKDAARIGGDFYDAYPRTPSLSPDTGPAETMIVLGDVVGKGPKAAVLAGKVRQTLRALRLLEGRPEPLLRVLNQALMDPRDRSRFVTLVLASLVRDGDGWRVSAASGGHPPPLILRARGGVEEVPAKGTLIGVSGPIKVETADVTLHPGDLLLLYSDGLFEARGGVGGREAYGEDRLADSLASCRSLSATAVVERLEQLVSDWINGAGHDDIAMLAVRVPPRMPEYGHHPVNIRRSGR</sequence>
<dbReference type="InterPro" id="IPR029016">
    <property type="entry name" value="GAF-like_dom_sf"/>
</dbReference>
<dbReference type="SUPFAM" id="SSF81606">
    <property type="entry name" value="PP2C-like"/>
    <property type="match status" value="1"/>
</dbReference>
<dbReference type="Gene3D" id="3.30.450.40">
    <property type="match status" value="1"/>
</dbReference>
<proteinExistence type="predicted"/>
<dbReference type="Pfam" id="PF07228">
    <property type="entry name" value="SpoIIE"/>
    <property type="match status" value="1"/>
</dbReference>
<evidence type="ECO:0000256" key="1">
    <source>
        <dbReference type="ARBA" id="ARBA00022801"/>
    </source>
</evidence>
<gene>
    <name evidence="3" type="ORF">J2S43_003819</name>
</gene>
<keyword evidence="4" id="KW-1185">Reference proteome</keyword>
<dbReference type="Gene3D" id="3.60.40.10">
    <property type="entry name" value="PPM-type phosphatase domain"/>
    <property type="match status" value="1"/>
</dbReference>
<dbReference type="InterPro" id="IPR036457">
    <property type="entry name" value="PPM-type-like_dom_sf"/>
</dbReference>